<dbReference type="Pfam" id="PF01740">
    <property type="entry name" value="STAS"/>
    <property type="match status" value="1"/>
</dbReference>
<dbReference type="PANTHER" id="PTHR33495">
    <property type="entry name" value="ANTI-SIGMA FACTOR ANTAGONIST TM_1081-RELATED-RELATED"/>
    <property type="match status" value="1"/>
</dbReference>
<gene>
    <name evidence="4" type="ORF">HOP40_01695</name>
</gene>
<evidence type="ECO:0000256" key="1">
    <source>
        <dbReference type="ARBA" id="ARBA00009013"/>
    </source>
</evidence>
<dbReference type="EMBL" id="CP053564">
    <property type="protein sequence ID" value="QJY44706.1"/>
    <property type="molecule type" value="Genomic_DNA"/>
</dbReference>
<dbReference type="Proteomes" id="UP000505377">
    <property type="component" value="Chromosome"/>
</dbReference>
<sequence length="139" mass="14677">MEAPVFDTIPSETGDGDAAQAIGTTLTRPRPDAAVLTVTGEIDTVTAPHLRTALDGLLEQEAPTLVADLTGITFLASSGLAVLIQAAHRAEGTQRRLRLVATGRQVRRPLEITGTDQLFDIHDDRESAGVPADDRAALD</sequence>
<dbReference type="RefSeq" id="WP_172154081.1">
    <property type="nucleotide sequence ID" value="NZ_CP053564.1"/>
</dbReference>
<reference evidence="4 5" key="1">
    <citation type="submission" date="2020-05" db="EMBL/GenBank/DDBJ databases">
        <authorList>
            <person name="Mo P."/>
        </authorList>
    </citation>
    <scope>NUCLEOTIDE SEQUENCE [LARGE SCALE GENOMIC DNA]</scope>
    <source>
        <strain evidence="4 5">Gen01</strain>
    </source>
</reference>
<dbReference type="Gene3D" id="3.30.750.24">
    <property type="entry name" value="STAS domain"/>
    <property type="match status" value="1"/>
</dbReference>
<dbReference type="KEGG" id="pbro:HOP40_01695"/>
<dbReference type="InterPro" id="IPR002645">
    <property type="entry name" value="STAS_dom"/>
</dbReference>
<dbReference type="InterPro" id="IPR036513">
    <property type="entry name" value="STAS_dom_sf"/>
</dbReference>
<accession>A0A6M6JAW6</accession>
<evidence type="ECO:0000259" key="3">
    <source>
        <dbReference type="PROSITE" id="PS50801"/>
    </source>
</evidence>
<evidence type="ECO:0000313" key="5">
    <source>
        <dbReference type="Proteomes" id="UP000505377"/>
    </source>
</evidence>
<comment type="similarity">
    <text evidence="1 2">Belongs to the anti-sigma-factor antagonist family.</text>
</comment>
<dbReference type="SUPFAM" id="SSF52091">
    <property type="entry name" value="SpoIIaa-like"/>
    <property type="match status" value="1"/>
</dbReference>
<dbReference type="CDD" id="cd07043">
    <property type="entry name" value="STAS_anti-anti-sigma_factors"/>
    <property type="match status" value="1"/>
</dbReference>
<protein>
    <recommendedName>
        <fullName evidence="2">Anti-sigma factor antagonist</fullName>
    </recommendedName>
</protein>
<evidence type="ECO:0000256" key="2">
    <source>
        <dbReference type="RuleBase" id="RU003749"/>
    </source>
</evidence>
<dbReference type="PROSITE" id="PS50801">
    <property type="entry name" value="STAS"/>
    <property type="match status" value="1"/>
</dbReference>
<dbReference type="InterPro" id="IPR003658">
    <property type="entry name" value="Anti-sigma_ant"/>
</dbReference>
<evidence type="ECO:0000313" key="4">
    <source>
        <dbReference type="EMBL" id="QJY44706.1"/>
    </source>
</evidence>
<dbReference type="GO" id="GO:0043856">
    <property type="term" value="F:anti-sigma factor antagonist activity"/>
    <property type="evidence" value="ECO:0007669"/>
    <property type="project" value="InterPro"/>
</dbReference>
<proteinExistence type="inferred from homology"/>
<dbReference type="AlphaFoldDB" id="A0A6M6JAW6"/>
<name>A0A6M6JAW6_9PSEU</name>
<keyword evidence="5" id="KW-1185">Reference proteome</keyword>
<feature type="domain" description="STAS" evidence="3">
    <location>
        <begin position="23"/>
        <end position="114"/>
    </location>
</feature>
<organism evidence="4 5">
    <name type="scientific">Pseudonocardia broussonetiae</name>
    <dbReference type="NCBI Taxonomy" id="2736640"/>
    <lineage>
        <taxon>Bacteria</taxon>
        <taxon>Bacillati</taxon>
        <taxon>Actinomycetota</taxon>
        <taxon>Actinomycetes</taxon>
        <taxon>Pseudonocardiales</taxon>
        <taxon>Pseudonocardiaceae</taxon>
        <taxon>Pseudonocardia</taxon>
    </lineage>
</organism>
<dbReference type="PANTHER" id="PTHR33495:SF2">
    <property type="entry name" value="ANTI-SIGMA FACTOR ANTAGONIST TM_1081-RELATED"/>
    <property type="match status" value="1"/>
</dbReference>
<dbReference type="NCBIfam" id="TIGR00377">
    <property type="entry name" value="ant_ant_sig"/>
    <property type="match status" value="1"/>
</dbReference>